<proteinExistence type="predicted"/>
<comment type="caution">
    <text evidence="1">The sequence shown here is derived from an EMBL/GenBank/DDBJ whole genome shotgun (WGS) entry which is preliminary data.</text>
</comment>
<sequence length="98" mass="10905">MGLAHNLIHRMCVKLHKSFRHLPVFSTAAQGGAAASFFISEKKSFKIKGLAWSQSACSQSYPHFMCGTALAVEKCLGEATFCQENLPFLPLPHFYAWQ</sequence>
<accession>A0A6I1HWP7</accession>
<dbReference type="EMBL" id="WFLI01000027">
    <property type="protein sequence ID" value="KAB8063045.1"/>
    <property type="molecule type" value="Genomic_DNA"/>
</dbReference>
<keyword evidence="2" id="KW-1185">Reference proteome</keyword>
<evidence type="ECO:0000313" key="2">
    <source>
        <dbReference type="Proteomes" id="UP000468717"/>
    </source>
</evidence>
<name>A0A6I1HWP7_9BURK</name>
<protein>
    <submittedName>
        <fullName evidence="1">Uncharacterized protein</fullName>
    </submittedName>
</protein>
<reference evidence="1 2" key="1">
    <citation type="submission" date="2019-10" db="EMBL/GenBank/DDBJ databases">
        <title>Three novel species isolated from a subtropical stream in China.</title>
        <authorList>
            <person name="Lu H."/>
        </authorList>
    </citation>
    <scope>NUCLEOTIDE SEQUENCE [LARGE SCALE GENOMIC DNA]</scope>
    <source>
        <strain evidence="1 2">FT13W</strain>
    </source>
</reference>
<gene>
    <name evidence="1" type="ORF">GCN75_20590</name>
</gene>
<organism evidence="1 2">
    <name type="scientific">Janthinobacterium violaceinigrum</name>
    <dbReference type="NCBI Taxonomy" id="2654252"/>
    <lineage>
        <taxon>Bacteria</taxon>
        <taxon>Pseudomonadati</taxon>
        <taxon>Pseudomonadota</taxon>
        <taxon>Betaproteobacteria</taxon>
        <taxon>Burkholderiales</taxon>
        <taxon>Oxalobacteraceae</taxon>
        <taxon>Janthinobacterium</taxon>
    </lineage>
</organism>
<evidence type="ECO:0000313" key="1">
    <source>
        <dbReference type="EMBL" id="KAB8063045.1"/>
    </source>
</evidence>
<dbReference type="Proteomes" id="UP000468717">
    <property type="component" value="Unassembled WGS sequence"/>
</dbReference>
<dbReference type="AlphaFoldDB" id="A0A6I1HWP7"/>